<keyword evidence="3" id="KW-1185">Reference proteome</keyword>
<dbReference type="EMBL" id="JBICBT010000560">
    <property type="protein sequence ID" value="KAL3109645.1"/>
    <property type="molecule type" value="Genomic_DNA"/>
</dbReference>
<evidence type="ECO:0000313" key="2">
    <source>
        <dbReference type="EMBL" id="KAL3109645.1"/>
    </source>
</evidence>
<proteinExistence type="predicted"/>
<feature type="compositionally biased region" description="Basic residues" evidence="1">
    <location>
        <begin position="22"/>
        <end position="32"/>
    </location>
</feature>
<accession>A0ABD2L4E4</accession>
<reference evidence="2 3" key="1">
    <citation type="submission" date="2024-10" db="EMBL/GenBank/DDBJ databases">
        <authorList>
            <person name="Kim D."/>
        </authorList>
    </citation>
    <scope>NUCLEOTIDE SEQUENCE [LARGE SCALE GENOMIC DNA]</scope>
    <source>
        <strain evidence="2">BH-2024</strain>
    </source>
</reference>
<evidence type="ECO:0000256" key="1">
    <source>
        <dbReference type="SAM" id="MobiDB-lite"/>
    </source>
</evidence>
<name>A0ABD2L4E4_9BILA</name>
<dbReference type="Proteomes" id="UP001620626">
    <property type="component" value="Unassembled WGS sequence"/>
</dbReference>
<sequence length="172" mass="19672">MSRWSWGTTTATSNWTNRYLRRTKRRKRRKTTWRNQQQQPHTEGAAMPVEVPDEPCYELTSILAVYTDGKGDRAYFVKTPLSLALRLGRFAVLGRLIRQCDDFINYLGVLANLLDELRRQGANSVPGSSDVLLIPLNCVTMLRMFLIVFRATMSLKPVTFSMLSFTCVFLSA</sequence>
<evidence type="ECO:0000313" key="3">
    <source>
        <dbReference type="Proteomes" id="UP001620626"/>
    </source>
</evidence>
<comment type="caution">
    <text evidence="2">The sequence shown here is derived from an EMBL/GenBank/DDBJ whole genome shotgun (WGS) entry which is preliminary data.</text>
</comment>
<gene>
    <name evidence="2" type="ORF">niasHT_012433</name>
</gene>
<protein>
    <submittedName>
        <fullName evidence="2">Uncharacterized protein</fullName>
    </submittedName>
</protein>
<feature type="region of interest" description="Disordered" evidence="1">
    <location>
        <begin position="22"/>
        <end position="48"/>
    </location>
</feature>
<organism evidence="2 3">
    <name type="scientific">Heterodera trifolii</name>
    <dbReference type="NCBI Taxonomy" id="157864"/>
    <lineage>
        <taxon>Eukaryota</taxon>
        <taxon>Metazoa</taxon>
        <taxon>Ecdysozoa</taxon>
        <taxon>Nematoda</taxon>
        <taxon>Chromadorea</taxon>
        <taxon>Rhabditida</taxon>
        <taxon>Tylenchina</taxon>
        <taxon>Tylenchomorpha</taxon>
        <taxon>Tylenchoidea</taxon>
        <taxon>Heteroderidae</taxon>
        <taxon>Heteroderinae</taxon>
        <taxon>Heterodera</taxon>
    </lineage>
</organism>
<dbReference type="AlphaFoldDB" id="A0ABD2L4E4"/>